<dbReference type="InterPro" id="IPR002182">
    <property type="entry name" value="NB-ARC"/>
</dbReference>
<dbReference type="PANTHER" id="PTHR11017:SF479">
    <property type="entry name" value="DISEASE RESISTANCE PROTEIN (TIR-NBS-LRR CLASS) FAMILY"/>
    <property type="match status" value="1"/>
</dbReference>
<dbReference type="GO" id="GO:0016020">
    <property type="term" value="C:membrane"/>
    <property type="evidence" value="ECO:0007669"/>
    <property type="project" value="UniProtKB-SubCell"/>
</dbReference>
<dbReference type="PRINTS" id="PR00364">
    <property type="entry name" value="DISEASERSIST"/>
</dbReference>
<dbReference type="InterPro" id="IPR032675">
    <property type="entry name" value="LRR_dom_sf"/>
</dbReference>
<keyword evidence="2" id="KW-0433">Leucine-rich repeat</keyword>
<name>M1CI76_SOLTU</name>
<dbReference type="PANTHER" id="PTHR11017">
    <property type="entry name" value="LEUCINE-RICH REPEAT-CONTAINING PROTEIN"/>
    <property type="match status" value="1"/>
</dbReference>
<dbReference type="Gene3D" id="3.80.10.10">
    <property type="entry name" value="Ribonuclease Inhibitor"/>
    <property type="match status" value="1"/>
</dbReference>
<keyword evidence="3" id="KW-0611">Plant defense</keyword>
<dbReference type="GO" id="GO:0006952">
    <property type="term" value="P:defense response"/>
    <property type="evidence" value="ECO:0007669"/>
    <property type="project" value="InterPro"/>
</dbReference>
<dbReference type="InterPro" id="IPR003593">
    <property type="entry name" value="AAA+_ATPase"/>
</dbReference>
<dbReference type="GO" id="GO:0043531">
    <property type="term" value="F:ADP binding"/>
    <property type="evidence" value="ECO:0007669"/>
    <property type="project" value="InterPro"/>
</dbReference>
<dbReference type="Pfam" id="PF23286">
    <property type="entry name" value="LRR_13"/>
    <property type="match status" value="1"/>
</dbReference>
<dbReference type="InterPro" id="IPR044974">
    <property type="entry name" value="Disease_R_plants"/>
</dbReference>
<dbReference type="Pfam" id="PF00931">
    <property type="entry name" value="NB-ARC"/>
    <property type="match status" value="1"/>
</dbReference>
<dbReference type="AlphaFoldDB" id="M1CI76"/>
<dbReference type="InterPro" id="IPR042197">
    <property type="entry name" value="Apaf_helical"/>
</dbReference>
<evidence type="ECO:0000256" key="1">
    <source>
        <dbReference type="ARBA" id="ARBA00004170"/>
    </source>
</evidence>
<dbReference type="SMART" id="SM00382">
    <property type="entry name" value="AAA"/>
    <property type="match status" value="1"/>
</dbReference>
<accession>M1CI76</accession>
<reference evidence="7" key="2">
    <citation type="submission" date="2015-06" db="UniProtKB">
        <authorList>
            <consortium name="EnsemblPlants"/>
        </authorList>
    </citation>
    <scope>IDENTIFICATION</scope>
    <source>
        <strain evidence="7">DM1-3 516 R44</strain>
    </source>
</reference>
<dbReference type="Gene3D" id="1.10.8.430">
    <property type="entry name" value="Helical domain of apoptotic protease-activating factors"/>
    <property type="match status" value="1"/>
</dbReference>
<evidence type="ECO:0000256" key="5">
    <source>
        <dbReference type="ARBA" id="ARBA00023136"/>
    </source>
</evidence>
<evidence type="ECO:0000256" key="2">
    <source>
        <dbReference type="ARBA" id="ARBA00022614"/>
    </source>
</evidence>
<dbReference type="SUPFAM" id="SSF52058">
    <property type="entry name" value="L domain-like"/>
    <property type="match status" value="1"/>
</dbReference>
<feature type="domain" description="AAA+ ATPase" evidence="6">
    <location>
        <begin position="413"/>
        <end position="550"/>
    </location>
</feature>
<reference evidence="8" key="1">
    <citation type="journal article" date="2011" name="Nature">
        <title>Genome sequence and analysis of the tuber crop potato.</title>
        <authorList>
            <consortium name="The Potato Genome Sequencing Consortium"/>
        </authorList>
    </citation>
    <scope>NUCLEOTIDE SEQUENCE [LARGE SCALE GENOMIC DNA]</scope>
    <source>
        <strain evidence="8">cv. DM1-3 516 R44</strain>
    </source>
</reference>
<dbReference type="eggNOG" id="ENOG502QQJE">
    <property type="taxonomic scope" value="Eukaryota"/>
</dbReference>
<dbReference type="PaxDb" id="4113-PGSC0003DMT400067963"/>
<dbReference type="EnsemblPlants" id="PGSC0003DMT400067963">
    <property type="protein sequence ID" value="PGSC0003DMT400067963"/>
    <property type="gene ID" value="PGSC0003DMG402026432"/>
</dbReference>
<dbReference type="InterPro" id="IPR058546">
    <property type="entry name" value="RPS4B/Roq1-like_LRR"/>
</dbReference>
<comment type="subcellular location">
    <subcellularLocation>
        <location evidence="1">Membrane</location>
        <topology evidence="1">Peripheral membrane protein</topology>
    </subcellularLocation>
</comment>
<evidence type="ECO:0000256" key="3">
    <source>
        <dbReference type="ARBA" id="ARBA00022821"/>
    </source>
</evidence>
<keyword evidence="5" id="KW-0472">Membrane</keyword>
<proteinExistence type="predicted"/>
<sequence>MQSLRYLNARETGIKQLPGSVEMLRNLVELEMGGQYLKAKRSFSQRRVRPIVSLSKFILNLRLSYCGFSEADVPRDIGSLSNLYFLDLSGNSFLYLPFDFSKLPLLTSLYLNDCENLQTLPSISNLEHLAIVELRNCQKLVKITGSDYLPSIEKVDMINCTRLQNPFNEGFFSAHALSIPSRKHQRYKMSLQINLESNEIPDWCSNKVTAPSICLTMPTVHNNKFLGMVLWFVCHFGNVSSYLQSFIVTVAHVESSTFWWSSHFNIPDSQGEISRVYYFSYSNNRPFNGLKIKGGEQITVEDRTGGAVVKKIGVRLLYVDQHGNVTSFPAVVDHSYTPSYPQRLSAWYINSNNNNTSSEIPQVRHESKFIESIVKQVLLEVNQTPLDIAWHPVGVDSRVEDIELLLQKGCVDEVRMVGIYGVGGIGKTTLAKAIYNQIFRHFDISCFLSDVRSEAEAFGLVKLQEKLLNQILKTKDVKVTSVAEGINLIKARLGSKKVLIILDDVDYMSQLESLTRERSWFGSGSLIIITTRDKHLLSRIRENERYKAKHLNQDEAQQLFSCHAFSSPSPPQEYVEVAQSIIKYSGGLPLALVTLGSHLQGRSVEEWRYEFKKLRAIPHCDIQKILKISFDGLDCEGDPLKNGDTSSKN</sequence>
<dbReference type="Gramene" id="PGSC0003DMT400067963">
    <property type="protein sequence ID" value="PGSC0003DMT400067963"/>
    <property type="gene ID" value="PGSC0003DMG402026432"/>
</dbReference>
<dbReference type="InParanoid" id="M1CI76"/>
<protein>
    <submittedName>
        <fullName evidence="7">NBS-coding resistance gene protein</fullName>
    </submittedName>
</protein>
<dbReference type="Gene3D" id="3.40.50.300">
    <property type="entry name" value="P-loop containing nucleotide triphosphate hydrolases"/>
    <property type="match status" value="1"/>
</dbReference>
<dbReference type="GO" id="GO:0005524">
    <property type="term" value="F:ATP binding"/>
    <property type="evidence" value="ECO:0007669"/>
    <property type="project" value="UniProtKB-KW"/>
</dbReference>
<evidence type="ECO:0000313" key="8">
    <source>
        <dbReference type="Proteomes" id="UP000011115"/>
    </source>
</evidence>
<dbReference type="SUPFAM" id="SSF52540">
    <property type="entry name" value="P-loop containing nucleoside triphosphate hydrolases"/>
    <property type="match status" value="1"/>
</dbReference>
<dbReference type="Proteomes" id="UP000011115">
    <property type="component" value="Unassembled WGS sequence"/>
</dbReference>
<evidence type="ECO:0000256" key="4">
    <source>
        <dbReference type="ARBA" id="ARBA00023054"/>
    </source>
</evidence>
<dbReference type="HOGENOM" id="CLU_422385_0_0_1"/>
<dbReference type="InterPro" id="IPR027417">
    <property type="entry name" value="P-loop_NTPase"/>
</dbReference>
<organism evidence="7 8">
    <name type="scientific">Solanum tuberosum</name>
    <name type="common">Potato</name>
    <dbReference type="NCBI Taxonomy" id="4113"/>
    <lineage>
        <taxon>Eukaryota</taxon>
        <taxon>Viridiplantae</taxon>
        <taxon>Streptophyta</taxon>
        <taxon>Embryophyta</taxon>
        <taxon>Tracheophyta</taxon>
        <taxon>Spermatophyta</taxon>
        <taxon>Magnoliopsida</taxon>
        <taxon>eudicotyledons</taxon>
        <taxon>Gunneridae</taxon>
        <taxon>Pentapetalae</taxon>
        <taxon>asterids</taxon>
        <taxon>lamiids</taxon>
        <taxon>Solanales</taxon>
        <taxon>Solanaceae</taxon>
        <taxon>Solanoideae</taxon>
        <taxon>Solaneae</taxon>
        <taxon>Solanum</taxon>
    </lineage>
</organism>
<evidence type="ECO:0000259" key="6">
    <source>
        <dbReference type="SMART" id="SM00382"/>
    </source>
</evidence>
<keyword evidence="8" id="KW-1185">Reference proteome</keyword>
<keyword evidence="4" id="KW-0175">Coiled coil</keyword>
<evidence type="ECO:0000313" key="7">
    <source>
        <dbReference type="EnsemblPlants" id="PGSC0003DMT400067963"/>
    </source>
</evidence>